<organism evidence="2 3">
    <name type="scientific">Imshaugia aleurites</name>
    <dbReference type="NCBI Taxonomy" id="172621"/>
    <lineage>
        <taxon>Eukaryota</taxon>
        <taxon>Fungi</taxon>
        <taxon>Dikarya</taxon>
        <taxon>Ascomycota</taxon>
        <taxon>Pezizomycotina</taxon>
        <taxon>Lecanoromycetes</taxon>
        <taxon>OSLEUM clade</taxon>
        <taxon>Lecanoromycetidae</taxon>
        <taxon>Lecanorales</taxon>
        <taxon>Lecanorineae</taxon>
        <taxon>Parmeliaceae</taxon>
        <taxon>Imshaugia</taxon>
    </lineage>
</organism>
<accession>A0A8H3FI89</accession>
<proteinExistence type="predicted"/>
<evidence type="ECO:0000313" key="2">
    <source>
        <dbReference type="EMBL" id="CAF9925084.1"/>
    </source>
</evidence>
<gene>
    <name evidence="2" type="ORF">IMSHALPRED_006371</name>
</gene>
<dbReference type="OrthoDB" id="432970at2759"/>
<reference evidence="2" key="1">
    <citation type="submission" date="2021-03" db="EMBL/GenBank/DDBJ databases">
        <authorList>
            <person name="Tagirdzhanova G."/>
        </authorList>
    </citation>
    <scope>NUCLEOTIDE SEQUENCE</scope>
</reference>
<protein>
    <submittedName>
        <fullName evidence="2">Uncharacterized protein</fullName>
    </submittedName>
</protein>
<dbReference type="AlphaFoldDB" id="A0A8H3FI89"/>
<sequence length="176" mass="19545">MADFSPPWIDKHRLCQDGAKHEGRLELITWSVPASSQRPARKDDYLEDMGWGNCVAGEDSDDLRQKFEKEFGGSEERLYEYWPQGFRWTCCGTEGDQDFGCDHHGKDSKPCSCDFCKMGKAIPNSIHNERINSPAGKGLKLSRGPDPRSISRGSVGTGITEMMRGVLGLLDSDSVA</sequence>
<comment type="caution">
    <text evidence="2">The sequence shown here is derived from an EMBL/GenBank/DDBJ whole genome shotgun (WGS) entry which is preliminary data.</text>
</comment>
<name>A0A8H3FI89_9LECA</name>
<evidence type="ECO:0000256" key="1">
    <source>
        <dbReference type="SAM" id="MobiDB-lite"/>
    </source>
</evidence>
<evidence type="ECO:0000313" key="3">
    <source>
        <dbReference type="Proteomes" id="UP000664534"/>
    </source>
</evidence>
<dbReference type="Proteomes" id="UP000664534">
    <property type="component" value="Unassembled WGS sequence"/>
</dbReference>
<feature type="region of interest" description="Disordered" evidence="1">
    <location>
        <begin position="130"/>
        <end position="155"/>
    </location>
</feature>
<dbReference type="EMBL" id="CAJPDT010000038">
    <property type="protein sequence ID" value="CAF9925084.1"/>
    <property type="molecule type" value="Genomic_DNA"/>
</dbReference>
<keyword evidence="3" id="KW-1185">Reference proteome</keyword>